<feature type="compositionally biased region" description="Basic and acidic residues" evidence="1">
    <location>
        <begin position="39"/>
        <end position="50"/>
    </location>
</feature>
<protein>
    <submittedName>
        <fullName evidence="2">Uncharacterized protein</fullName>
    </submittedName>
</protein>
<keyword evidence="3" id="KW-1185">Reference proteome</keyword>
<feature type="region of interest" description="Disordered" evidence="1">
    <location>
        <begin position="28"/>
        <end position="108"/>
    </location>
</feature>
<dbReference type="HOGENOM" id="CLU_2200478_0_0_1"/>
<evidence type="ECO:0000256" key="1">
    <source>
        <dbReference type="SAM" id="MobiDB-lite"/>
    </source>
</evidence>
<evidence type="ECO:0000313" key="3">
    <source>
        <dbReference type="Proteomes" id="UP000017836"/>
    </source>
</evidence>
<dbReference type="Gramene" id="ERN17267">
    <property type="protein sequence ID" value="ERN17267"/>
    <property type="gene ID" value="AMTR_s00044p00220030"/>
</dbReference>
<sequence length="108" mass="11915">MGRILLDPSGTGPQVKFRVPDWVRVQQNPTHTRHVATPKSHDLKDLKDIPLGKINGIHKTRVHQRGGGGKGDIQGARRRQRDGEPRDGTREGEGTRGSSLVVRKDQGT</sequence>
<reference evidence="3" key="1">
    <citation type="journal article" date="2013" name="Science">
        <title>The Amborella genome and the evolution of flowering plants.</title>
        <authorList>
            <consortium name="Amborella Genome Project"/>
        </authorList>
    </citation>
    <scope>NUCLEOTIDE SEQUENCE [LARGE SCALE GENOMIC DNA]</scope>
</reference>
<accession>U5D769</accession>
<dbReference type="EMBL" id="KI392384">
    <property type="protein sequence ID" value="ERN17267.1"/>
    <property type="molecule type" value="Genomic_DNA"/>
</dbReference>
<evidence type="ECO:0000313" key="2">
    <source>
        <dbReference type="EMBL" id="ERN17267.1"/>
    </source>
</evidence>
<gene>
    <name evidence="2" type="ORF">AMTR_s00044p00220030</name>
</gene>
<feature type="compositionally biased region" description="Basic and acidic residues" evidence="1">
    <location>
        <begin position="81"/>
        <end position="94"/>
    </location>
</feature>
<proteinExistence type="predicted"/>
<dbReference type="Proteomes" id="UP000017836">
    <property type="component" value="Unassembled WGS sequence"/>
</dbReference>
<dbReference type="AlphaFoldDB" id="U5D769"/>
<organism evidence="2 3">
    <name type="scientific">Amborella trichopoda</name>
    <dbReference type="NCBI Taxonomy" id="13333"/>
    <lineage>
        <taxon>Eukaryota</taxon>
        <taxon>Viridiplantae</taxon>
        <taxon>Streptophyta</taxon>
        <taxon>Embryophyta</taxon>
        <taxon>Tracheophyta</taxon>
        <taxon>Spermatophyta</taxon>
        <taxon>Magnoliopsida</taxon>
        <taxon>Amborellales</taxon>
        <taxon>Amborellaceae</taxon>
        <taxon>Amborella</taxon>
    </lineage>
</organism>
<name>U5D769_AMBTC</name>